<proteinExistence type="predicted"/>
<evidence type="ECO:0000313" key="3">
    <source>
        <dbReference type="Proteomes" id="UP000610931"/>
    </source>
</evidence>
<dbReference type="Pfam" id="PF00903">
    <property type="entry name" value="Glyoxalase"/>
    <property type="match status" value="1"/>
</dbReference>
<gene>
    <name evidence="2" type="ORF">JF259_03660</name>
</gene>
<evidence type="ECO:0000313" key="2">
    <source>
        <dbReference type="EMBL" id="MBJ6367181.1"/>
    </source>
</evidence>
<dbReference type="RefSeq" id="WP_199113473.1">
    <property type="nucleotide sequence ID" value="NZ_JAELVQ010000003.1"/>
</dbReference>
<evidence type="ECO:0000259" key="1">
    <source>
        <dbReference type="PROSITE" id="PS51819"/>
    </source>
</evidence>
<keyword evidence="3" id="KW-1185">Reference proteome</keyword>
<name>A0A8J7LXR2_9FLAO</name>
<comment type="caution">
    <text evidence="2">The sequence shown here is derived from an EMBL/GenBank/DDBJ whole genome shotgun (WGS) entry which is preliminary data.</text>
</comment>
<organism evidence="2 3">
    <name type="scientific">Snuella sedimenti</name>
    <dbReference type="NCBI Taxonomy" id="2798802"/>
    <lineage>
        <taxon>Bacteria</taxon>
        <taxon>Pseudomonadati</taxon>
        <taxon>Bacteroidota</taxon>
        <taxon>Flavobacteriia</taxon>
        <taxon>Flavobacteriales</taxon>
        <taxon>Flavobacteriaceae</taxon>
        <taxon>Snuella</taxon>
    </lineage>
</organism>
<dbReference type="Gene3D" id="3.10.180.10">
    <property type="entry name" value="2,3-Dihydroxybiphenyl 1,2-Dioxygenase, domain 1"/>
    <property type="match status" value="1"/>
</dbReference>
<dbReference type="AlphaFoldDB" id="A0A8J7LXR2"/>
<dbReference type="EMBL" id="JAELVQ010000003">
    <property type="protein sequence ID" value="MBJ6367181.1"/>
    <property type="molecule type" value="Genomic_DNA"/>
</dbReference>
<dbReference type="Proteomes" id="UP000610931">
    <property type="component" value="Unassembled WGS sequence"/>
</dbReference>
<accession>A0A8J7LXR2</accession>
<reference evidence="2" key="1">
    <citation type="submission" date="2020-12" db="EMBL/GenBank/DDBJ databases">
        <title>Snuella sp. nov., isolated from sediment in Incheon.</title>
        <authorList>
            <person name="Kim W."/>
        </authorList>
    </citation>
    <scope>NUCLEOTIDE SEQUENCE</scope>
    <source>
        <strain evidence="2">CAU 1569</strain>
    </source>
</reference>
<dbReference type="InterPro" id="IPR037523">
    <property type="entry name" value="VOC_core"/>
</dbReference>
<sequence length="126" mass="14429">MNLNQVTIPSLDLEKATEFYKTLGLQLIVDALPRYVRFECPDGDSTLSIHLVETLPNGNGITIYFEDDNLDTLVTQLKSKGLVFISAPEDKRWLWREAHLLDPDGNTIILYYAGKNRKNPPWRIPK</sequence>
<feature type="domain" description="VOC" evidence="1">
    <location>
        <begin position="2"/>
        <end position="113"/>
    </location>
</feature>
<dbReference type="PROSITE" id="PS51819">
    <property type="entry name" value="VOC"/>
    <property type="match status" value="1"/>
</dbReference>
<dbReference type="InterPro" id="IPR004360">
    <property type="entry name" value="Glyas_Fos-R_dOase_dom"/>
</dbReference>
<dbReference type="SUPFAM" id="SSF54593">
    <property type="entry name" value="Glyoxalase/Bleomycin resistance protein/Dihydroxybiphenyl dioxygenase"/>
    <property type="match status" value="1"/>
</dbReference>
<dbReference type="InterPro" id="IPR029068">
    <property type="entry name" value="Glyas_Bleomycin-R_OHBP_Dase"/>
</dbReference>
<protein>
    <submittedName>
        <fullName evidence="2">VOC family protein</fullName>
    </submittedName>
</protein>